<reference evidence="1" key="1">
    <citation type="journal article" date="2020" name="Nat. Commun.">
        <title>Large-scale genome sequencing of mycorrhizal fungi provides insights into the early evolution of symbiotic traits.</title>
        <authorList>
            <person name="Miyauchi S."/>
            <person name="Kiss E."/>
            <person name="Kuo A."/>
            <person name="Drula E."/>
            <person name="Kohler A."/>
            <person name="Sanchez-Garcia M."/>
            <person name="Morin E."/>
            <person name="Andreopoulos B."/>
            <person name="Barry K.W."/>
            <person name="Bonito G."/>
            <person name="Buee M."/>
            <person name="Carver A."/>
            <person name="Chen C."/>
            <person name="Cichocki N."/>
            <person name="Clum A."/>
            <person name="Culley D."/>
            <person name="Crous P.W."/>
            <person name="Fauchery L."/>
            <person name="Girlanda M."/>
            <person name="Hayes R.D."/>
            <person name="Keri Z."/>
            <person name="LaButti K."/>
            <person name="Lipzen A."/>
            <person name="Lombard V."/>
            <person name="Magnuson J."/>
            <person name="Maillard F."/>
            <person name="Murat C."/>
            <person name="Nolan M."/>
            <person name="Ohm R.A."/>
            <person name="Pangilinan J."/>
            <person name="Pereira M.F."/>
            <person name="Perotto S."/>
            <person name="Peter M."/>
            <person name="Pfister S."/>
            <person name="Riley R."/>
            <person name="Sitrit Y."/>
            <person name="Stielow J.B."/>
            <person name="Szollosi G."/>
            <person name="Zifcakova L."/>
            <person name="Stursova M."/>
            <person name="Spatafora J.W."/>
            <person name="Tedersoo L."/>
            <person name="Vaario L.M."/>
            <person name="Yamada A."/>
            <person name="Yan M."/>
            <person name="Wang P."/>
            <person name="Xu J."/>
            <person name="Bruns T."/>
            <person name="Baldrian P."/>
            <person name="Vilgalys R."/>
            <person name="Dunand C."/>
            <person name="Henrissat B."/>
            <person name="Grigoriev I.V."/>
            <person name="Hibbett D."/>
            <person name="Nagy L.G."/>
            <person name="Martin F.M."/>
        </authorList>
    </citation>
    <scope>NUCLEOTIDE SEQUENCE</scope>
    <source>
        <strain evidence="1">UP504</strain>
    </source>
</reference>
<evidence type="ECO:0000313" key="2">
    <source>
        <dbReference type="Proteomes" id="UP000886523"/>
    </source>
</evidence>
<comment type="caution">
    <text evidence="1">The sequence shown here is derived from an EMBL/GenBank/DDBJ whole genome shotgun (WGS) entry which is preliminary data.</text>
</comment>
<organism evidence="1 2">
    <name type="scientific">Hydnum rufescens UP504</name>
    <dbReference type="NCBI Taxonomy" id="1448309"/>
    <lineage>
        <taxon>Eukaryota</taxon>
        <taxon>Fungi</taxon>
        <taxon>Dikarya</taxon>
        <taxon>Basidiomycota</taxon>
        <taxon>Agaricomycotina</taxon>
        <taxon>Agaricomycetes</taxon>
        <taxon>Cantharellales</taxon>
        <taxon>Hydnaceae</taxon>
        <taxon>Hydnum</taxon>
    </lineage>
</organism>
<protein>
    <submittedName>
        <fullName evidence="1">Uncharacterized protein</fullName>
    </submittedName>
</protein>
<dbReference type="Proteomes" id="UP000886523">
    <property type="component" value="Unassembled WGS sequence"/>
</dbReference>
<dbReference type="OrthoDB" id="2803783at2759"/>
<accession>A0A9P6AFX4</accession>
<sequence>MAPQSWAQGTRRENLNGYGPEYVAACKNHSQSQWFEKFYSACFVLYHISLPDDFELVPGATYKELSNPEALHMYEKSLTKNDCPRKVCKDDEDSSTNVAKDIFPVLLPESLSVPNSMVEFPGILKLCRKQLIHVYLALFYDERVKPAVDIQLAIDHNQPLPSRKVQWDDIIMQQQITKEKWLAKTIEIQQIVKERQMTDYENMVKVWEAGTQTKVAGETQVGPELKSQGDMVVTCMHQGVMPGSHPIDFNTFATSLPMVFSLRNCRIELIMWAYKAKDTHIGESLDMGGIIIIWVTL</sequence>
<evidence type="ECO:0000313" key="1">
    <source>
        <dbReference type="EMBL" id="KAF9505009.1"/>
    </source>
</evidence>
<dbReference type="AlphaFoldDB" id="A0A9P6AFX4"/>
<proteinExistence type="predicted"/>
<gene>
    <name evidence="1" type="ORF">BS47DRAFT_1368397</name>
</gene>
<dbReference type="EMBL" id="MU129179">
    <property type="protein sequence ID" value="KAF9505009.1"/>
    <property type="molecule type" value="Genomic_DNA"/>
</dbReference>
<name>A0A9P6AFX4_9AGAM</name>
<keyword evidence="2" id="KW-1185">Reference proteome</keyword>